<feature type="transmembrane region" description="Helical" evidence="1">
    <location>
        <begin position="94"/>
        <end position="125"/>
    </location>
</feature>
<evidence type="ECO:0000313" key="2">
    <source>
        <dbReference type="EMBL" id="KAF6480827.1"/>
    </source>
</evidence>
<keyword evidence="1" id="KW-1133">Transmembrane helix</keyword>
<keyword evidence="1" id="KW-0812">Transmembrane</keyword>
<keyword evidence="1" id="KW-0472">Membrane</keyword>
<dbReference type="EMBL" id="JACASF010000004">
    <property type="protein sequence ID" value="KAF6480827.1"/>
    <property type="molecule type" value="Genomic_DNA"/>
</dbReference>
<evidence type="ECO:0000256" key="1">
    <source>
        <dbReference type="SAM" id="Phobius"/>
    </source>
</evidence>
<evidence type="ECO:0000313" key="3">
    <source>
        <dbReference type="Proteomes" id="UP000550707"/>
    </source>
</evidence>
<dbReference type="AlphaFoldDB" id="A0A7J8I8E0"/>
<proteinExistence type="predicted"/>
<dbReference type="InParanoid" id="A0A7J8I8E0"/>
<organism evidence="2 3">
    <name type="scientific">Molossus molossus</name>
    <name type="common">Pallas' mastiff bat</name>
    <name type="synonym">Vespertilio molossus</name>
    <dbReference type="NCBI Taxonomy" id="27622"/>
    <lineage>
        <taxon>Eukaryota</taxon>
        <taxon>Metazoa</taxon>
        <taxon>Chordata</taxon>
        <taxon>Craniata</taxon>
        <taxon>Vertebrata</taxon>
        <taxon>Euteleostomi</taxon>
        <taxon>Mammalia</taxon>
        <taxon>Eutheria</taxon>
        <taxon>Laurasiatheria</taxon>
        <taxon>Chiroptera</taxon>
        <taxon>Yangochiroptera</taxon>
        <taxon>Molossidae</taxon>
        <taxon>Molossus</taxon>
    </lineage>
</organism>
<accession>A0A7J8I8E0</accession>
<dbReference type="Proteomes" id="UP000550707">
    <property type="component" value="Unassembled WGS sequence"/>
</dbReference>
<reference evidence="2 3" key="1">
    <citation type="journal article" date="2020" name="Nature">
        <title>Six reference-quality genomes reveal evolution of bat adaptations.</title>
        <authorList>
            <person name="Jebb D."/>
            <person name="Huang Z."/>
            <person name="Pippel M."/>
            <person name="Hughes G.M."/>
            <person name="Lavrichenko K."/>
            <person name="Devanna P."/>
            <person name="Winkler S."/>
            <person name="Jermiin L.S."/>
            <person name="Skirmuntt E.C."/>
            <person name="Katzourakis A."/>
            <person name="Burkitt-Gray L."/>
            <person name="Ray D.A."/>
            <person name="Sullivan K.A.M."/>
            <person name="Roscito J.G."/>
            <person name="Kirilenko B.M."/>
            <person name="Davalos L.M."/>
            <person name="Corthals A.P."/>
            <person name="Power M.L."/>
            <person name="Jones G."/>
            <person name="Ransome R.D."/>
            <person name="Dechmann D.K.N."/>
            <person name="Locatelli A.G."/>
            <person name="Puechmaille S.J."/>
            <person name="Fedrigo O."/>
            <person name="Jarvis E.D."/>
            <person name="Hiller M."/>
            <person name="Vernes S.C."/>
            <person name="Myers E.W."/>
            <person name="Teeling E.C."/>
        </authorList>
    </citation>
    <scope>NUCLEOTIDE SEQUENCE [LARGE SCALE GENOMIC DNA]</scope>
    <source>
        <strain evidence="2">MMolMol1</strain>
        <tissue evidence="2">Muscle</tissue>
    </source>
</reference>
<sequence>MDYHNLVNHSSADGHLVCFYLLAIVDNAAVNICVYVSTFSSLVYIPRSGIAGSYDNSTFNSLRICQTFPQCLHHFHSHQPCMRVPVSPHSHQHVIFYFIFIIVILMGVKMYLVVFMQFLLIYFCYRCFSFFPPRHPPPDPALPRHCCICPLVTHT</sequence>
<protein>
    <submittedName>
        <fullName evidence="2">Uncharacterized protein</fullName>
    </submittedName>
</protein>
<comment type="caution">
    <text evidence="2">The sequence shown here is derived from an EMBL/GenBank/DDBJ whole genome shotgun (WGS) entry which is preliminary data.</text>
</comment>
<keyword evidence="3" id="KW-1185">Reference proteome</keyword>
<name>A0A7J8I8E0_MOLMO</name>
<gene>
    <name evidence="2" type="ORF">HJG59_010634</name>
</gene>